<accession>A0A8J5MMX8</accession>
<feature type="chain" id="PRO_5035270164" evidence="2">
    <location>
        <begin position="21"/>
        <end position="371"/>
    </location>
</feature>
<feature type="region of interest" description="Disordered" evidence="1">
    <location>
        <begin position="85"/>
        <end position="124"/>
    </location>
</feature>
<comment type="caution">
    <text evidence="3">The sequence shown here is derived from an EMBL/GenBank/DDBJ whole genome shotgun (WGS) entry which is preliminary data.</text>
</comment>
<feature type="region of interest" description="Disordered" evidence="1">
    <location>
        <begin position="26"/>
        <end position="66"/>
    </location>
</feature>
<evidence type="ECO:0000313" key="4">
    <source>
        <dbReference type="Proteomes" id="UP000747542"/>
    </source>
</evidence>
<feature type="compositionally biased region" description="Low complexity" evidence="1">
    <location>
        <begin position="34"/>
        <end position="66"/>
    </location>
</feature>
<keyword evidence="4" id="KW-1185">Reference proteome</keyword>
<evidence type="ECO:0000256" key="1">
    <source>
        <dbReference type="SAM" id="MobiDB-lite"/>
    </source>
</evidence>
<proteinExistence type="predicted"/>
<sequence>MTMLQGVVAWVTLTAHLTVAQNLTPTTTLTNHQPSTARSSPTTPTPATTTASTHVNHDPATTTLPSSTTTAVTYIINLPSTIRGQVKNSSEHSPRVNSPPPTTTTHRAISTSSSSGTPSFGGVSHSLRKIRPALPINQRLLSFPREPIPLTRLPPRRGSEAVTQPTSNGTPLTLSRTAQGSSLTLHSTAPKYTRITTQLSNRIKKAVPAGTKKYKSNKYSGSKTGAWRWTMPGAEEVVARRLATLTRVKASRPRYRLTSNTDSPSTTTTTSIPVAVSARNPWEIATTTAKSAASHAAPKLDDNVTTLGLDVRIVSPILDDRIAAPKLDGRIATPRLDGRKVTPRLDKTSASNLDDSIAAMFRRITLAAMRE</sequence>
<organism evidence="3 4">
    <name type="scientific">Homarus americanus</name>
    <name type="common">American lobster</name>
    <dbReference type="NCBI Taxonomy" id="6706"/>
    <lineage>
        <taxon>Eukaryota</taxon>
        <taxon>Metazoa</taxon>
        <taxon>Ecdysozoa</taxon>
        <taxon>Arthropoda</taxon>
        <taxon>Crustacea</taxon>
        <taxon>Multicrustacea</taxon>
        <taxon>Malacostraca</taxon>
        <taxon>Eumalacostraca</taxon>
        <taxon>Eucarida</taxon>
        <taxon>Decapoda</taxon>
        <taxon>Pleocyemata</taxon>
        <taxon>Astacidea</taxon>
        <taxon>Nephropoidea</taxon>
        <taxon>Nephropidae</taxon>
        <taxon>Homarus</taxon>
    </lineage>
</organism>
<dbReference type="EMBL" id="JAHLQT010037514">
    <property type="protein sequence ID" value="KAG7157324.1"/>
    <property type="molecule type" value="Genomic_DNA"/>
</dbReference>
<name>A0A8J5MMX8_HOMAM</name>
<feature type="signal peptide" evidence="2">
    <location>
        <begin position="1"/>
        <end position="20"/>
    </location>
</feature>
<evidence type="ECO:0000313" key="3">
    <source>
        <dbReference type="EMBL" id="KAG7157324.1"/>
    </source>
</evidence>
<dbReference type="Proteomes" id="UP000747542">
    <property type="component" value="Unassembled WGS sequence"/>
</dbReference>
<reference evidence="3" key="1">
    <citation type="journal article" date="2021" name="Sci. Adv.">
        <title>The American lobster genome reveals insights on longevity, neural, and immune adaptations.</title>
        <authorList>
            <person name="Polinski J.M."/>
            <person name="Zimin A.V."/>
            <person name="Clark K.F."/>
            <person name="Kohn A.B."/>
            <person name="Sadowski N."/>
            <person name="Timp W."/>
            <person name="Ptitsyn A."/>
            <person name="Khanna P."/>
            <person name="Romanova D.Y."/>
            <person name="Williams P."/>
            <person name="Greenwood S.J."/>
            <person name="Moroz L.L."/>
            <person name="Walt D.R."/>
            <person name="Bodnar A.G."/>
        </authorList>
    </citation>
    <scope>NUCLEOTIDE SEQUENCE</scope>
    <source>
        <strain evidence="3">GMGI-L3</strain>
    </source>
</reference>
<gene>
    <name evidence="3" type="ORF">Hamer_G005739</name>
</gene>
<feature type="region of interest" description="Disordered" evidence="1">
    <location>
        <begin position="147"/>
        <end position="175"/>
    </location>
</feature>
<protein>
    <submittedName>
        <fullName evidence="3">Uncharacterized protein</fullName>
    </submittedName>
</protein>
<feature type="compositionally biased region" description="Polar residues" evidence="1">
    <location>
        <begin position="161"/>
        <end position="175"/>
    </location>
</feature>
<keyword evidence="2" id="KW-0732">Signal</keyword>
<feature type="non-terminal residue" evidence="3">
    <location>
        <position position="371"/>
    </location>
</feature>
<evidence type="ECO:0000256" key="2">
    <source>
        <dbReference type="SAM" id="SignalP"/>
    </source>
</evidence>
<feature type="compositionally biased region" description="Low complexity" evidence="1">
    <location>
        <begin position="103"/>
        <end position="118"/>
    </location>
</feature>
<dbReference type="AlphaFoldDB" id="A0A8J5MMX8"/>